<reference evidence="10" key="1">
    <citation type="journal article" date="2017" name="Nature">
        <title>The genome of Chenopodium quinoa.</title>
        <authorList>
            <person name="Jarvis D.E."/>
            <person name="Ho Y.S."/>
            <person name="Lightfoot D.J."/>
            <person name="Schmoeckel S.M."/>
            <person name="Li B."/>
            <person name="Borm T.J.A."/>
            <person name="Ohyanagi H."/>
            <person name="Mineta K."/>
            <person name="Michell C.T."/>
            <person name="Saber N."/>
            <person name="Kharbatia N.M."/>
            <person name="Rupper R.R."/>
            <person name="Sharp A.R."/>
            <person name="Dally N."/>
            <person name="Boughton B.A."/>
            <person name="Woo Y.H."/>
            <person name="Gao G."/>
            <person name="Schijlen E.G.W.M."/>
            <person name="Guo X."/>
            <person name="Momin A.A."/>
            <person name="Negrao S."/>
            <person name="Al-Babili S."/>
            <person name="Gehring C."/>
            <person name="Roessner U."/>
            <person name="Jung C."/>
            <person name="Murphy K."/>
            <person name="Arold S.T."/>
            <person name="Gojobori T."/>
            <person name="van der Linden C.G."/>
            <person name="van Loo E.N."/>
            <person name="Jellen E.N."/>
            <person name="Maughan P.J."/>
            <person name="Tester M."/>
        </authorList>
    </citation>
    <scope>NUCLEOTIDE SEQUENCE [LARGE SCALE GENOMIC DNA]</scope>
    <source>
        <strain evidence="10">cv. PI 614886</strain>
    </source>
</reference>
<feature type="transmembrane region" description="Helical" evidence="8">
    <location>
        <begin position="329"/>
        <end position="352"/>
    </location>
</feature>
<dbReference type="Gene3D" id="1.25.40.20">
    <property type="entry name" value="Ankyrin repeat-containing domain"/>
    <property type="match status" value="1"/>
</dbReference>
<keyword evidence="5 7" id="KW-0040">ANK repeat</keyword>
<proteinExistence type="predicted"/>
<dbReference type="InterPro" id="IPR036770">
    <property type="entry name" value="Ankyrin_rpt-contain_sf"/>
</dbReference>
<keyword evidence="11" id="KW-1185">Reference proteome</keyword>
<accession>A0A803NBY3</accession>
<feature type="transmembrane region" description="Helical" evidence="8">
    <location>
        <begin position="242"/>
        <end position="260"/>
    </location>
</feature>
<keyword evidence="6 8" id="KW-0472">Membrane</keyword>
<evidence type="ECO:0000256" key="1">
    <source>
        <dbReference type="ARBA" id="ARBA00004141"/>
    </source>
</evidence>
<dbReference type="Pfam" id="PF12796">
    <property type="entry name" value="Ank_2"/>
    <property type="match status" value="1"/>
</dbReference>
<dbReference type="PROSITE" id="PS50297">
    <property type="entry name" value="ANK_REP_REGION"/>
    <property type="match status" value="2"/>
</dbReference>
<evidence type="ECO:0000256" key="3">
    <source>
        <dbReference type="ARBA" id="ARBA00022737"/>
    </source>
</evidence>
<dbReference type="AlphaFoldDB" id="A0A803NBY3"/>
<keyword evidence="4 8" id="KW-1133">Transmembrane helix</keyword>
<evidence type="ECO:0000256" key="8">
    <source>
        <dbReference type="SAM" id="Phobius"/>
    </source>
</evidence>
<dbReference type="OMA" id="FIRFWTI"/>
<dbReference type="Pfam" id="PF13962">
    <property type="entry name" value="PGG"/>
    <property type="match status" value="1"/>
</dbReference>
<dbReference type="InterPro" id="IPR002110">
    <property type="entry name" value="Ankyrin_rpt"/>
</dbReference>
<feature type="repeat" description="ANK" evidence="7">
    <location>
        <begin position="119"/>
        <end position="141"/>
    </location>
</feature>
<dbReference type="GO" id="GO:0005886">
    <property type="term" value="C:plasma membrane"/>
    <property type="evidence" value="ECO:0007669"/>
    <property type="project" value="TreeGrafter"/>
</dbReference>
<evidence type="ECO:0000256" key="7">
    <source>
        <dbReference type="PROSITE-ProRule" id="PRU00023"/>
    </source>
</evidence>
<name>A0A803NBY3_CHEQI</name>
<dbReference type="SMART" id="SM00248">
    <property type="entry name" value="ANK"/>
    <property type="match status" value="5"/>
</dbReference>
<reference evidence="10" key="2">
    <citation type="submission" date="2021-03" db="UniProtKB">
        <authorList>
            <consortium name="EnsemblPlants"/>
        </authorList>
    </citation>
    <scope>IDENTIFICATION</scope>
</reference>
<dbReference type="Gramene" id="AUR62043589-RA">
    <property type="protein sequence ID" value="AUR62043589-RA:cds"/>
    <property type="gene ID" value="AUR62043589"/>
</dbReference>
<organism evidence="10 11">
    <name type="scientific">Chenopodium quinoa</name>
    <name type="common">Quinoa</name>
    <dbReference type="NCBI Taxonomy" id="63459"/>
    <lineage>
        <taxon>Eukaryota</taxon>
        <taxon>Viridiplantae</taxon>
        <taxon>Streptophyta</taxon>
        <taxon>Embryophyta</taxon>
        <taxon>Tracheophyta</taxon>
        <taxon>Spermatophyta</taxon>
        <taxon>Magnoliopsida</taxon>
        <taxon>eudicotyledons</taxon>
        <taxon>Gunneridae</taxon>
        <taxon>Pentapetalae</taxon>
        <taxon>Caryophyllales</taxon>
        <taxon>Chenopodiaceae</taxon>
        <taxon>Chenopodioideae</taxon>
        <taxon>Atripliceae</taxon>
        <taxon>Chenopodium</taxon>
    </lineage>
</organism>
<evidence type="ECO:0000256" key="5">
    <source>
        <dbReference type="ARBA" id="ARBA00023043"/>
    </source>
</evidence>
<dbReference type="InterPro" id="IPR026961">
    <property type="entry name" value="PGG_dom"/>
</dbReference>
<sequence>MEAQQGERLELLTTRLYDAALTGDVPSLRNLLQQDPLILDRCIIEKSSRFMQSPLHVAVNLGYLEFTTEVLNRKPELAEELDQLKRWSPLHMASAKGYLEIVSVLLTANPNMCFARDIDGRNAVHVAAIYGQFQVVEELLRAKPQAARERTTSGESILHLCMKHSQPEVLRFLVQTMGDGQLLNSKDSDGNTVLHLAVAAKHYEEKGTVRYNFSRDKATEKTEFAPTKPKKSSRDWLDKQRTALMVVSSLIATMAFQAGINPPGGVWQDNNDGHKAGTSIMAHIEEGKQHNQGIYDAFLVSNTIGLVSSLTVIVLLISGLPCMRLVMGLLMLTMWIAVTATTMTYIFSIYFLGTSKESLNSFKEDLMSSKNHHLVQNTIITASVAWIFLLGLLILGHVIRLFYKLIKQIVRLVIGGVRRCSVRPRYHPQV</sequence>
<dbReference type="EnsemblPlants" id="AUR62043589-RA">
    <property type="protein sequence ID" value="AUR62043589-RA:cds"/>
    <property type="gene ID" value="AUR62043589"/>
</dbReference>
<evidence type="ECO:0000313" key="10">
    <source>
        <dbReference type="EnsemblPlants" id="AUR62043589-RA:cds"/>
    </source>
</evidence>
<protein>
    <recommendedName>
        <fullName evidence="9">PGG domain-containing protein</fullName>
    </recommendedName>
</protein>
<evidence type="ECO:0000256" key="2">
    <source>
        <dbReference type="ARBA" id="ARBA00022692"/>
    </source>
</evidence>
<dbReference type="SUPFAM" id="SSF48403">
    <property type="entry name" value="Ankyrin repeat"/>
    <property type="match status" value="1"/>
</dbReference>
<keyword evidence="3" id="KW-0677">Repeat</keyword>
<feature type="repeat" description="ANK" evidence="7">
    <location>
        <begin position="85"/>
        <end position="117"/>
    </location>
</feature>
<dbReference type="PANTHER" id="PTHR24186">
    <property type="entry name" value="PROTEIN PHOSPHATASE 1 REGULATORY SUBUNIT"/>
    <property type="match status" value="1"/>
</dbReference>
<dbReference type="PROSITE" id="PS50088">
    <property type="entry name" value="ANK_REPEAT"/>
    <property type="match status" value="2"/>
</dbReference>
<keyword evidence="2 8" id="KW-0812">Transmembrane</keyword>
<feature type="transmembrane region" description="Helical" evidence="8">
    <location>
        <begin position="297"/>
        <end position="317"/>
    </location>
</feature>
<comment type="subcellular location">
    <subcellularLocation>
        <location evidence="1">Membrane</location>
        <topology evidence="1">Multi-pass membrane protein</topology>
    </subcellularLocation>
</comment>
<dbReference type="PANTHER" id="PTHR24186:SF37">
    <property type="entry name" value="PGG DOMAIN-CONTAINING PROTEIN"/>
    <property type="match status" value="1"/>
</dbReference>
<evidence type="ECO:0000259" key="9">
    <source>
        <dbReference type="Pfam" id="PF13962"/>
    </source>
</evidence>
<evidence type="ECO:0000256" key="4">
    <source>
        <dbReference type="ARBA" id="ARBA00022989"/>
    </source>
</evidence>
<feature type="transmembrane region" description="Helical" evidence="8">
    <location>
        <begin position="379"/>
        <end position="403"/>
    </location>
</feature>
<dbReference type="Proteomes" id="UP000596660">
    <property type="component" value="Unplaced"/>
</dbReference>
<evidence type="ECO:0000313" key="11">
    <source>
        <dbReference type="Proteomes" id="UP000596660"/>
    </source>
</evidence>
<feature type="domain" description="PGG" evidence="9">
    <location>
        <begin position="235"/>
        <end position="351"/>
    </location>
</feature>
<evidence type="ECO:0000256" key="6">
    <source>
        <dbReference type="ARBA" id="ARBA00023136"/>
    </source>
</evidence>